<dbReference type="PANTHER" id="PTHR33608:SF6">
    <property type="entry name" value="BLL2464 PROTEIN"/>
    <property type="match status" value="1"/>
</dbReference>
<dbReference type="Proteomes" id="UP000631694">
    <property type="component" value="Unassembled WGS sequence"/>
</dbReference>
<gene>
    <name evidence="2" type="ORF">I5731_08615</name>
</gene>
<dbReference type="AlphaFoldDB" id="A0A931MZL7"/>
<accession>A0A931MZL7</accession>
<dbReference type="RefSeq" id="WP_197310946.1">
    <property type="nucleotide sequence ID" value="NZ_JADZLT010000049.1"/>
</dbReference>
<sequence>MTEIAAADIEVLADVAVAARGRLGGWMPGRHRGRNPGAGGSFAGYASLIDHPDARRIDLRASLRDPVGTVLVRRFRQDVAAAMYILVDRSGSMAISGRADRPALAALIAGGLARAAERSGDRVGLLMAGATIRDGGILPAVRRRGIGVEIAAAVAAAEPAGAGISGLIAAAELIPPRRAVVFIVSDFSFSPEILDALLGALAVHDVRPIRLVDGAVDAPLPAFGLVELFDLEQRRRRLVLMRPKLAAAFRAAAAAHAAAVDAVFSRHDTAPIDIVDQLDADAFFEALVLGGPG</sequence>
<dbReference type="Pfam" id="PF01882">
    <property type="entry name" value="DUF58"/>
    <property type="match status" value="1"/>
</dbReference>
<keyword evidence="3" id="KW-1185">Reference proteome</keyword>
<evidence type="ECO:0000313" key="2">
    <source>
        <dbReference type="EMBL" id="MBH0237881.1"/>
    </source>
</evidence>
<name>A0A931MZL7_9HYPH</name>
<feature type="domain" description="DUF58" evidence="1">
    <location>
        <begin position="53"/>
        <end position="258"/>
    </location>
</feature>
<protein>
    <submittedName>
        <fullName evidence="2">DUF58 domain-containing protein</fullName>
    </submittedName>
</protein>
<reference evidence="2" key="1">
    <citation type="submission" date="2020-12" db="EMBL/GenBank/DDBJ databases">
        <title>Methylobrevis albus sp. nov., isolated from fresh water lack sediment.</title>
        <authorList>
            <person name="Zou Q."/>
        </authorList>
    </citation>
    <scope>NUCLEOTIDE SEQUENCE</scope>
    <source>
        <strain evidence="2">L22</strain>
    </source>
</reference>
<evidence type="ECO:0000259" key="1">
    <source>
        <dbReference type="Pfam" id="PF01882"/>
    </source>
</evidence>
<dbReference type="InterPro" id="IPR002881">
    <property type="entry name" value="DUF58"/>
</dbReference>
<dbReference type="EMBL" id="JADZLT010000049">
    <property type="protein sequence ID" value="MBH0237881.1"/>
    <property type="molecule type" value="Genomic_DNA"/>
</dbReference>
<organism evidence="2 3">
    <name type="scientific">Methylobrevis albus</name>
    <dbReference type="NCBI Taxonomy" id="2793297"/>
    <lineage>
        <taxon>Bacteria</taxon>
        <taxon>Pseudomonadati</taxon>
        <taxon>Pseudomonadota</taxon>
        <taxon>Alphaproteobacteria</taxon>
        <taxon>Hyphomicrobiales</taxon>
        <taxon>Pleomorphomonadaceae</taxon>
        <taxon>Methylobrevis</taxon>
    </lineage>
</organism>
<dbReference type="PANTHER" id="PTHR33608">
    <property type="entry name" value="BLL2464 PROTEIN"/>
    <property type="match status" value="1"/>
</dbReference>
<proteinExistence type="predicted"/>
<comment type="caution">
    <text evidence="2">The sequence shown here is derived from an EMBL/GenBank/DDBJ whole genome shotgun (WGS) entry which is preliminary data.</text>
</comment>
<evidence type="ECO:0000313" key="3">
    <source>
        <dbReference type="Proteomes" id="UP000631694"/>
    </source>
</evidence>